<comment type="caution">
    <text evidence="1">The sequence shown here is derived from an EMBL/GenBank/DDBJ whole genome shotgun (WGS) entry which is preliminary data.</text>
</comment>
<dbReference type="EMBL" id="AFME02000320">
    <property type="protein sequence ID" value="EMG09395.1"/>
    <property type="molecule type" value="Genomic_DNA"/>
</dbReference>
<gene>
    <name evidence="1" type="ORF">LEP1GSC151_2585</name>
</gene>
<evidence type="ECO:0000313" key="1">
    <source>
        <dbReference type="EMBL" id="EMG09395.1"/>
    </source>
</evidence>
<accession>M3H9K1</accession>
<dbReference type="Proteomes" id="UP000011776">
    <property type="component" value="Unassembled WGS sequence"/>
</dbReference>
<dbReference type="AlphaFoldDB" id="M3H9K1"/>
<dbReference type="BioCyc" id="LINT1001599:G11K9-4826-MONOMER"/>
<sequence length="117" mass="13282">MNIFPIFLLLIVIFSPLWGKTSTIYLKGKAVIEGEVVRLSSVARVPEGLEDRILLNNLKRPVFVDSKDVLKIYEDLDPSVTGKRTLVLPLNHSLEQNEITDSLSEEIKKNTQMKNFV</sequence>
<evidence type="ECO:0000313" key="2">
    <source>
        <dbReference type="Proteomes" id="UP000011776"/>
    </source>
</evidence>
<protein>
    <submittedName>
        <fullName evidence="1">Uncharacterized protein</fullName>
    </submittedName>
</protein>
<name>M3H9K1_LEPIR</name>
<organism evidence="1 2">
    <name type="scientific">Leptospira interrogans serovar Grippotyphosa str. LT2186</name>
    <dbReference type="NCBI Taxonomy" id="1001599"/>
    <lineage>
        <taxon>Bacteria</taxon>
        <taxon>Pseudomonadati</taxon>
        <taxon>Spirochaetota</taxon>
        <taxon>Spirochaetia</taxon>
        <taxon>Leptospirales</taxon>
        <taxon>Leptospiraceae</taxon>
        <taxon>Leptospira</taxon>
    </lineage>
</organism>
<proteinExistence type="predicted"/>
<reference evidence="1 2" key="1">
    <citation type="submission" date="2013-02" db="EMBL/GenBank/DDBJ databases">
        <authorList>
            <person name="Harkins D.M."/>
            <person name="Durkin A.S."/>
            <person name="Brinkac L.M."/>
            <person name="Haft D.H."/>
            <person name="Selengut J.D."/>
            <person name="Sanka R."/>
            <person name="DePew J."/>
            <person name="Purushe J."/>
            <person name="Tulsiani S.M."/>
            <person name="Graham G.C."/>
            <person name="Burns M.-A."/>
            <person name="Dohnt M.F."/>
            <person name="Smythe L.D."/>
            <person name="McKay D.B."/>
            <person name="Craig S.B."/>
            <person name="Vinetz J.M."/>
            <person name="Sutton G.G."/>
            <person name="Nierman W.C."/>
            <person name="Fouts D.E."/>
        </authorList>
    </citation>
    <scope>NUCLEOTIDE SEQUENCE [LARGE SCALE GENOMIC DNA]</scope>
    <source>
        <strain evidence="1 2">LT2186</strain>
    </source>
</reference>